<dbReference type="PROSITE" id="PS51257">
    <property type="entry name" value="PROKAR_LIPOPROTEIN"/>
    <property type="match status" value="1"/>
</dbReference>
<dbReference type="InterPro" id="IPR028357">
    <property type="entry name" value="UDPglc_DH_bac"/>
</dbReference>
<dbReference type="PANTHER" id="PTHR43750:SF3">
    <property type="entry name" value="UDP-GLUCOSE 6-DEHYDROGENASE TUAD"/>
    <property type="match status" value="1"/>
</dbReference>
<feature type="domain" description="UDP-glucose/GDP-mannose dehydrogenase C-terminal" evidence="12">
    <location>
        <begin position="317"/>
        <end position="421"/>
    </location>
</feature>
<feature type="binding site" evidence="10">
    <location>
        <position position="261"/>
    </location>
    <ligand>
        <name>substrate</name>
    </ligand>
</feature>
<feature type="binding site" evidence="11">
    <location>
        <position position="121"/>
    </location>
    <ligand>
        <name>NAD(+)</name>
        <dbReference type="ChEBI" id="CHEBI:57540"/>
    </ligand>
</feature>
<evidence type="ECO:0000256" key="7">
    <source>
        <dbReference type="ARBA" id="ARBA00047473"/>
    </source>
</evidence>
<dbReference type="Gene3D" id="3.40.50.720">
    <property type="entry name" value="NAD(P)-binding Rossmann-like Domain"/>
    <property type="match status" value="2"/>
</dbReference>
<feature type="binding site" evidence="11">
    <location>
        <position position="156"/>
    </location>
    <ligand>
        <name>NAD(+)</name>
        <dbReference type="ChEBI" id="CHEBI:57540"/>
    </ligand>
</feature>
<feature type="active site" description="Nucleophile" evidence="9">
    <location>
        <position position="264"/>
    </location>
</feature>
<sequence>MKLSVIGGGYVGLVTAACFSHLGHEVLVVEKIPEKVELLRRGKSPIYEPGLEELLREGINEGRLSFTTDIKEGIEFSEVIFICVGTPSNPDGSADLSQVEEVARFTAKYMDSYKLLVNKSTVPVGTQRKVKRTVRLYLKNKELEFDVASNPEFLREGHAVKDFLEPDRIVVGVESERAKEVLLEIYKPITDKGFPILITNPPTAEIIKYASNTFLATKISFINMISDLCEKVGANVEEVAQGMGYDKRIGKEFLRAGLGWGGSCLPKDTKAFIRILEELGVDATILKGALGINESRVDRLLQKLKDALWILKGKTIAIWGLSFKPNTDDIREAPSLKVVERLLREGAKIRAYDPKATENFKRVFIEGEDLRYFDDKYKAVEGAEALLILTEWDEFKRANLERVKRLMELPIIIDGRNIYDPQEVRNLGFEYYSMGRP</sequence>
<feature type="binding site" evidence="11">
    <location>
        <position position="331"/>
    </location>
    <ligand>
        <name>NAD(+)</name>
        <dbReference type="ChEBI" id="CHEBI:57540"/>
    </ligand>
</feature>
<dbReference type="InterPro" id="IPR036291">
    <property type="entry name" value="NAD(P)-bd_dom_sf"/>
</dbReference>
<dbReference type="InterPro" id="IPR001732">
    <property type="entry name" value="UDP-Glc/GDP-Man_DH_N"/>
</dbReference>
<gene>
    <name evidence="13" type="primary">nsd</name>
    <name evidence="13" type="ordered locus">aq_024</name>
</gene>
<feature type="binding site" evidence="11">
    <location>
        <position position="35"/>
    </location>
    <ligand>
        <name>NAD(+)</name>
        <dbReference type="ChEBI" id="CHEBI:57540"/>
    </ligand>
</feature>
<comment type="catalytic activity">
    <reaction evidence="7 8">
        <text>UDP-alpha-D-glucose + 2 NAD(+) + H2O = UDP-alpha-D-glucuronate + 2 NADH + 3 H(+)</text>
        <dbReference type="Rhea" id="RHEA:23596"/>
        <dbReference type="ChEBI" id="CHEBI:15377"/>
        <dbReference type="ChEBI" id="CHEBI:15378"/>
        <dbReference type="ChEBI" id="CHEBI:57540"/>
        <dbReference type="ChEBI" id="CHEBI:57945"/>
        <dbReference type="ChEBI" id="CHEBI:58052"/>
        <dbReference type="ChEBI" id="CHEBI:58885"/>
        <dbReference type="EC" id="1.1.1.22"/>
    </reaction>
</comment>
<dbReference type="EC" id="1.1.1.22" evidence="3 8"/>
<feature type="binding site" evidence="11">
    <location>
        <position position="86"/>
    </location>
    <ligand>
        <name>NAD(+)</name>
        <dbReference type="ChEBI" id="CHEBI:57540"/>
    </ligand>
</feature>
<dbReference type="PIR" id="H70301">
    <property type="entry name" value="H70301"/>
</dbReference>
<dbReference type="GO" id="GO:0051287">
    <property type="term" value="F:NAD binding"/>
    <property type="evidence" value="ECO:0007669"/>
    <property type="project" value="InterPro"/>
</dbReference>
<evidence type="ECO:0000256" key="2">
    <source>
        <dbReference type="ARBA" id="ARBA00006601"/>
    </source>
</evidence>
<evidence type="ECO:0000259" key="12">
    <source>
        <dbReference type="SMART" id="SM00984"/>
    </source>
</evidence>
<dbReference type="Proteomes" id="UP000000798">
    <property type="component" value="Chromosome"/>
</dbReference>
<feature type="binding site" evidence="11">
    <location>
        <position position="267"/>
    </location>
    <ligand>
        <name>NAD(+)</name>
        <dbReference type="ChEBI" id="CHEBI:57540"/>
    </ligand>
</feature>
<dbReference type="InterPro" id="IPR008927">
    <property type="entry name" value="6-PGluconate_DH-like_C_sf"/>
</dbReference>
<dbReference type="STRING" id="224324.aq_024"/>
<dbReference type="InterPro" id="IPR036220">
    <property type="entry name" value="UDP-Glc/GDP-Man_DH_C_sf"/>
</dbReference>
<dbReference type="GO" id="GO:0006065">
    <property type="term" value="P:UDP-glucuronate biosynthetic process"/>
    <property type="evidence" value="ECO:0007669"/>
    <property type="project" value="UniProtKB-UniPathway"/>
</dbReference>
<dbReference type="InParanoid" id="O66443"/>
<comment type="similarity">
    <text evidence="2 8">Belongs to the UDP-glucose/GDP-mannose dehydrogenase family.</text>
</comment>
<accession>O66443</accession>
<dbReference type="PIRSF" id="PIRSF500134">
    <property type="entry name" value="UDPglc_DH_bac"/>
    <property type="match status" value="1"/>
</dbReference>
<protein>
    <recommendedName>
        <fullName evidence="4 8">UDP-glucose 6-dehydrogenase</fullName>
        <ecNumber evidence="3 8">1.1.1.22</ecNumber>
    </recommendedName>
</protein>
<organism evidence="13 14">
    <name type="scientific">Aquifex aeolicus (strain VF5)</name>
    <dbReference type="NCBI Taxonomy" id="224324"/>
    <lineage>
        <taxon>Bacteria</taxon>
        <taxon>Pseudomonadati</taxon>
        <taxon>Aquificota</taxon>
        <taxon>Aquificia</taxon>
        <taxon>Aquificales</taxon>
        <taxon>Aquificaceae</taxon>
        <taxon>Aquifex</taxon>
    </lineage>
</organism>
<dbReference type="PANTHER" id="PTHR43750">
    <property type="entry name" value="UDP-GLUCOSE 6-DEHYDROGENASE TUAD"/>
    <property type="match status" value="1"/>
</dbReference>
<dbReference type="GO" id="GO:0003979">
    <property type="term" value="F:UDP-glucose 6-dehydrogenase activity"/>
    <property type="evidence" value="ECO:0007669"/>
    <property type="project" value="UniProtKB-EC"/>
</dbReference>
<feature type="binding site" evidence="10">
    <location>
        <begin position="253"/>
        <end position="257"/>
    </location>
    <ligand>
        <name>substrate</name>
    </ligand>
</feature>
<evidence type="ECO:0000313" key="14">
    <source>
        <dbReference type="Proteomes" id="UP000000798"/>
    </source>
</evidence>
<evidence type="ECO:0000313" key="13">
    <source>
        <dbReference type="EMBL" id="AAC06391.1"/>
    </source>
</evidence>
<dbReference type="Gene3D" id="1.20.5.100">
    <property type="entry name" value="Cytochrome c1, transmembrane anchor, C-terminal"/>
    <property type="match status" value="1"/>
</dbReference>
<evidence type="ECO:0000256" key="9">
    <source>
        <dbReference type="PIRSR" id="PIRSR500134-1"/>
    </source>
</evidence>
<keyword evidence="6 8" id="KW-0520">NAD</keyword>
<keyword evidence="14" id="KW-1185">Reference proteome</keyword>
<dbReference type="InterPro" id="IPR014027">
    <property type="entry name" value="UDP-Glc/GDP-Man_DH_C"/>
</dbReference>
<dbReference type="GO" id="GO:0000271">
    <property type="term" value="P:polysaccharide biosynthetic process"/>
    <property type="evidence" value="ECO:0007669"/>
    <property type="project" value="InterPro"/>
</dbReference>
<dbReference type="PIRSF" id="PIRSF000124">
    <property type="entry name" value="UDPglc_GDPman_dh"/>
    <property type="match status" value="1"/>
</dbReference>
<dbReference type="Pfam" id="PF03721">
    <property type="entry name" value="UDPG_MGDP_dh_N"/>
    <property type="match status" value="1"/>
</dbReference>
<evidence type="ECO:0000256" key="8">
    <source>
        <dbReference type="PIRNR" id="PIRNR000124"/>
    </source>
</evidence>
<dbReference type="EMBL" id="AE000657">
    <property type="protein sequence ID" value="AAC06391.1"/>
    <property type="molecule type" value="Genomic_DNA"/>
</dbReference>
<evidence type="ECO:0000256" key="10">
    <source>
        <dbReference type="PIRSR" id="PIRSR500134-2"/>
    </source>
</evidence>
<dbReference type="SUPFAM" id="SSF51735">
    <property type="entry name" value="NAD(P)-binding Rossmann-fold domains"/>
    <property type="match status" value="1"/>
</dbReference>
<dbReference type="Pfam" id="PF03720">
    <property type="entry name" value="UDPG_MGDP_dh_C"/>
    <property type="match status" value="1"/>
</dbReference>
<evidence type="ECO:0000256" key="1">
    <source>
        <dbReference type="ARBA" id="ARBA00004701"/>
    </source>
</evidence>
<reference evidence="13 14" key="1">
    <citation type="journal article" date="1998" name="Nature">
        <title>The complete genome of the hyperthermophilic bacterium Aquifex aeolicus.</title>
        <authorList>
            <person name="Deckert G."/>
            <person name="Warren P.V."/>
            <person name="Gaasterland T."/>
            <person name="Young W.G."/>
            <person name="Lenox A.L."/>
            <person name="Graham D.E."/>
            <person name="Overbeek R."/>
            <person name="Snead M.A."/>
            <person name="Keller M."/>
            <person name="Aujay M."/>
            <person name="Huber R."/>
            <person name="Feldman R.A."/>
            <person name="Short J.M."/>
            <person name="Olson G.J."/>
            <person name="Swanson R.V."/>
        </authorList>
    </citation>
    <scope>NUCLEOTIDE SEQUENCE [LARGE SCALE GENOMIC DNA]</scope>
    <source>
        <strain evidence="13 14">VF5</strain>
    </source>
</reference>
<dbReference type="SUPFAM" id="SSF52413">
    <property type="entry name" value="UDP-glucose/GDP-mannose dehydrogenase C-terminal domain"/>
    <property type="match status" value="1"/>
</dbReference>
<evidence type="ECO:0000256" key="5">
    <source>
        <dbReference type="ARBA" id="ARBA00023002"/>
    </source>
</evidence>
<keyword evidence="5 8" id="KW-0560">Oxidoreductase</keyword>
<evidence type="ECO:0000256" key="3">
    <source>
        <dbReference type="ARBA" id="ARBA00012954"/>
    </source>
</evidence>
<proteinExistence type="inferred from homology"/>
<dbReference type="OrthoDB" id="9803238at2"/>
<name>O66443_AQUAE</name>
<dbReference type="HOGENOM" id="CLU_023810_1_2_0"/>
<feature type="binding site" evidence="10">
    <location>
        <position position="324"/>
    </location>
    <ligand>
        <name>substrate</name>
    </ligand>
</feature>
<dbReference type="eggNOG" id="COG1004">
    <property type="taxonomic scope" value="Bacteria"/>
</dbReference>
<dbReference type="EnsemblBacteria" id="AAC06391">
    <property type="protein sequence ID" value="AAC06391"/>
    <property type="gene ID" value="aq_024"/>
</dbReference>
<dbReference type="InterPro" id="IPR017476">
    <property type="entry name" value="UDP-Glc/GDP-Man"/>
</dbReference>
<evidence type="ECO:0000256" key="11">
    <source>
        <dbReference type="PIRSR" id="PIRSR500134-3"/>
    </source>
</evidence>
<comment type="pathway">
    <text evidence="1">Nucleotide-sugar biosynthesis; UDP-alpha-D-glucuronate biosynthesis; UDP-alpha-D-glucuronate from UDP-alpha-D-glucose: step 1/1.</text>
</comment>
<dbReference type="RefSeq" id="WP_010879940.1">
    <property type="nucleotide sequence ID" value="NC_000918.1"/>
</dbReference>
<feature type="binding site" evidence="10">
    <location>
        <begin position="153"/>
        <end position="156"/>
    </location>
    <ligand>
        <name>substrate</name>
    </ligand>
</feature>
<dbReference type="UniPathway" id="UPA00038">
    <property type="reaction ID" value="UER00491"/>
</dbReference>
<dbReference type="Pfam" id="PF00984">
    <property type="entry name" value="UDPG_MGDP_dh"/>
    <property type="match status" value="1"/>
</dbReference>
<dbReference type="InterPro" id="IPR014026">
    <property type="entry name" value="UDP-Glc/GDP-Man_DH_dimer"/>
</dbReference>
<feature type="binding site" evidence="10">
    <location>
        <position position="208"/>
    </location>
    <ligand>
        <name>substrate</name>
    </ligand>
</feature>
<dbReference type="SMART" id="SM00984">
    <property type="entry name" value="UDPG_MGDP_dh_C"/>
    <property type="match status" value="1"/>
</dbReference>
<evidence type="ECO:0000256" key="6">
    <source>
        <dbReference type="ARBA" id="ARBA00023027"/>
    </source>
</evidence>
<dbReference type="SUPFAM" id="SSF48179">
    <property type="entry name" value="6-phosphogluconate dehydrogenase C-terminal domain-like"/>
    <property type="match status" value="1"/>
</dbReference>
<dbReference type="NCBIfam" id="TIGR03026">
    <property type="entry name" value="NDP-sugDHase"/>
    <property type="match status" value="1"/>
</dbReference>
<dbReference type="AlphaFoldDB" id="O66443"/>
<evidence type="ECO:0000256" key="4">
    <source>
        <dbReference type="ARBA" id="ARBA00015132"/>
    </source>
</evidence>
<dbReference type="PATRIC" id="fig|224324.8.peg.17"/>
<dbReference type="FunCoup" id="O66443">
    <property type="interactions" value="228"/>
</dbReference>
<dbReference type="KEGG" id="aae:aq_024"/>